<feature type="transmembrane region" description="Helical" evidence="7">
    <location>
        <begin position="114"/>
        <end position="135"/>
    </location>
</feature>
<feature type="transmembrane region" description="Helical" evidence="7">
    <location>
        <begin position="21"/>
        <end position="41"/>
    </location>
</feature>
<feature type="transmembrane region" description="Helical" evidence="7">
    <location>
        <begin position="307"/>
        <end position="331"/>
    </location>
</feature>
<dbReference type="PANTHER" id="PTHR30465:SF0">
    <property type="entry name" value="OLIGOPEPTIDE TRANSPORT SYSTEM PERMEASE PROTEIN APPB"/>
    <property type="match status" value="1"/>
</dbReference>
<dbReference type="Gene3D" id="1.10.3720.10">
    <property type="entry name" value="MetI-like"/>
    <property type="match status" value="1"/>
</dbReference>
<gene>
    <name evidence="9" type="ORF">F4556_004696</name>
</gene>
<evidence type="ECO:0000256" key="3">
    <source>
        <dbReference type="ARBA" id="ARBA00022475"/>
    </source>
</evidence>
<evidence type="ECO:0000256" key="1">
    <source>
        <dbReference type="ARBA" id="ARBA00004651"/>
    </source>
</evidence>
<comment type="caution">
    <text evidence="9">The sequence shown here is derived from an EMBL/GenBank/DDBJ whole genome shotgun (WGS) entry which is preliminary data.</text>
</comment>
<dbReference type="SUPFAM" id="SSF161098">
    <property type="entry name" value="MetI-like"/>
    <property type="match status" value="1"/>
</dbReference>
<dbReference type="PROSITE" id="PS50928">
    <property type="entry name" value="ABC_TM1"/>
    <property type="match status" value="1"/>
</dbReference>
<dbReference type="AlphaFoldDB" id="A0A7W7SEU5"/>
<accession>A0A7W7SEU5</accession>
<dbReference type="GO" id="GO:0055085">
    <property type="term" value="P:transmembrane transport"/>
    <property type="evidence" value="ECO:0007669"/>
    <property type="project" value="InterPro"/>
</dbReference>
<evidence type="ECO:0000256" key="7">
    <source>
        <dbReference type="RuleBase" id="RU363032"/>
    </source>
</evidence>
<evidence type="ECO:0000256" key="2">
    <source>
        <dbReference type="ARBA" id="ARBA00022448"/>
    </source>
</evidence>
<evidence type="ECO:0000313" key="9">
    <source>
        <dbReference type="EMBL" id="MBB4949161.1"/>
    </source>
</evidence>
<reference evidence="9 10" key="1">
    <citation type="submission" date="2020-08" db="EMBL/GenBank/DDBJ databases">
        <title>Sequencing the genomes of 1000 actinobacteria strains.</title>
        <authorList>
            <person name="Klenk H.-P."/>
        </authorList>
    </citation>
    <scope>NUCLEOTIDE SEQUENCE [LARGE SCALE GENOMIC DNA]</scope>
    <source>
        <strain evidence="9 10">DSM 44786</strain>
    </source>
</reference>
<dbReference type="PANTHER" id="PTHR30465">
    <property type="entry name" value="INNER MEMBRANE ABC TRANSPORTER"/>
    <property type="match status" value="1"/>
</dbReference>
<keyword evidence="3" id="KW-1003">Cell membrane</keyword>
<protein>
    <submittedName>
        <fullName evidence="9">Peptide/nickel transport system permease protein</fullName>
    </submittedName>
</protein>
<comment type="subcellular location">
    <subcellularLocation>
        <location evidence="1 7">Cell membrane</location>
        <topology evidence="1 7">Multi-pass membrane protein</topology>
    </subcellularLocation>
</comment>
<feature type="transmembrane region" description="Helical" evidence="7">
    <location>
        <begin position="259"/>
        <end position="287"/>
    </location>
</feature>
<dbReference type="CDD" id="cd06261">
    <property type="entry name" value="TM_PBP2"/>
    <property type="match status" value="1"/>
</dbReference>
<feature type="transmembrane region" description="Helical" evidence="7">
    <location>
        <begin position="201"/>
        <end position="220"/>
    </location>
</feature>
<feature type="transmembrane region" description="Helical" evidence="7">
    <location>
        <begin position="147"/>
        <end position="164"/>
    </location>
</feature>
<dbReference type="InterPro" id="IPR035906">
    <property type="entry name" value="MetI-like_sf"/>
</dbReference>
<evidence type="ECO:0000256" key="4">
    <source>
        <dbReference type="ARBA" id="ARBA00022692"/>
    </source>
</evidence>
<keyword evidence="10" id="KW-1185">Reference proteome</keyword>
<dbReference type="GO" id="GO:0005886">
    <property type="term" value="C:plasma membrane"/>
    <property type="evidence" value="ECO:0007669"/>
    <property type="project" value="UniProtKB-SubCell"/>
</dbReference>
<keyword evidence="2 7" id="KW-0813">Transport</keyword>
<evidence type="ECO:0000259" key="8">
    <source>
        <dbReference type="PROSITE" id="PS50928"/>
    </source>
</evidence>
<dbReference type="Proteomes" id="UP000573327">
    <property type="component" value="Unassembled WGS sequence"/>
</dbReference>
<keyword evidence="4 7" id="KW-0812">Transmembrane</keyword>
<organism evidence="9 10">
    <name type="scientific">Kitasatospora gansuensis</name>
    <dbReference type="NCBI Taxonomy" id="258050"/>
    <lineage>
        <taxon>Bacteria</taxon>
        <taxon>Bacillati</taxon>
        <taxon>Actinomycetota</taxon>
        <taxon>Actinomycetes</taxon>
        <taxon>Kitasatosporales</taxon>
        <taxon>Streptomycetaceae</taxon>
        <taxon>Kitasatospora</taxon>
    </lineage>
</organism>
<keyword evidence="6 7" id="KW-0472">Membrane</keyword>
<comment type="similarity">
    <text evidence="7">Belongs to the binding-protein-dependent transport system permease family.</text>
</comment>
<sequence>MYEPPDRRCGVIRYLAKRLGYYVVLLIVAVFLAYALSSTALGPRSYFEAKQPRPSAASVDRQLTALNINDRTPVVERFGTWAEGLVLHADLGRTIHDTSVNEEFGRRIWVSLRLLLVGSLLGMVLGVAVGAWGAVRQYRFSDRATTLTSFVLLSTPVFLLALLLKNGAIAAKDAAGHEVIPFTGYETPGLAGGLGAHLADWGLHLLLPTLSLALGGIAVYSRYQRATMLDVLGSDYLRTAEAKGLTRNRALLKHGLRTAVIPMATMFAYSFLGIFTGAAFTETIFGWHGMGEWFIQAINEQDINSVVAVNLFAAVVVLASGFLADLLTAALDPRVRS</sequence>
<dbReference type="EMBL" id="JACHJR010000001">
    <property type="protein sequence ID" value="MBB4949161.1"/>
    <property type="molecule type" value="Genomic_DNA"/>
</dbReference>
<evidence type="ECO:0000256" key="5">
    <source>
        <dbReference type="ARBA" id="ARBA00022989"/>
    </source>
</evidence>
<name>A0A7W7SEU5_9ACTN</name>
<dbReference type="InterPro" id="IPR000515">
    <property type="entry name" value="MetI-like"/>
</dbReference>
<proteinExistence type="inferred from homology"/>
<evidence type="ECO:0000313" key="10">
    <source>
        <dbReference type="Proteomes" id="UP000573327"/>
    </source>
</evidence>
<feature type="domain" description="ABC transmembrane type-1" evidence="8">
    <location>
        <begin position="108"/>
        <end position="324"/>
    </location>
</feature>
<dbReference type="Pfam" id="PF00528">
    <property type="entry name" value="BPD_transp_1"/>
    <property type="match status" value="1"/>
</dbReference>
<keyword evidence="5 7" id="KW-1133">Transmembrane helix</keyword>
<evidence type="ECO:0000256" key="6">
    <source>
        <dbReference type="ARBA" id="ARBA00023136"/>
    </source>
</evidence>